<gene>
    <name evidence="1" type="ORF">CEXT_229611</name>
</gene>
<sequence length="109" mass="12458">MNFYTGSEGKYEKYAHGKNTVLSSRRTVTPFNLSKLTTLFNIVIVKLSRSTQVQSMDLHNNGGYEKNTLLLKAKCNPLQDIIIVSFVQYCGCKIESHYWKTARTSKGFR</sequence>
<proteinExistence type="predicted"/>
<dbReference type="Proteomes" id="UP001054945">
    <property type="component" value="Unassembled WGS sequence"/>
</dbReference>
<reference evidence="1 2" key="1">
    <citation type="submission" date="2021-06" db="EMBL/GenBank/DDBJ databases">
        <title>Caerostris extrusa draft genome.</title>
        <authorList>
            <person name="Kono N."/>
            <person name="Arakawa K."/>
        </authorList>
    </citation>
    <scope>NUCLEOTIDE SEQUENCE [LARGE SCALE GENOMIC DNA]</scope>
</reference>
<name>A0AAV4SZP6_CAEEX</name>
<dbReference type="AlphaFoldDB" id="A0AAV4SZP6"/>
<accession>A0AAV4SZP6</accession>
<evidence type="ECO:0000313" key="1">
    <source>
        <dbReference type="EMBL" id="GIY38042.1"/>
    </source>
</evidence>
<dbReference type="EMBL" id="BPLR01010250">
    <property type="protein sequence ID" value="GIY38042.1"/>
    <property type="molecule type" value="Genomic_DNA"/>
</dbReference>
<comment type="caution">
    <text evidence="1">The sequence shown here is derived from an EMBL/GenBank/DDBJ whole genome shotgun (WGS) entry which is preliminary data.</text>
</comment>
<keyword evidence="2" id="KW-1185">Reference proteome</keyword>
<organism evidence="1 2">
    <name type="scientific">Caerostris extrusa</name>
    <name type="common">Bark spider</name>
    <name type="synonym">Caerostris bankana</name>
    <dbReference type="NCBI Taxonomy" id="172846"/>
    <lineage>
        <taxon>Eukaryota</taxon>
        <taxon>Metazoa</taxon>
        <taxon>Ecdysozoa</taxon>
        <taxon>Arthropoda</taxon>
        <taxon>Chelicerata</taxon>
        <taxon>Arachnida</taxon>
        <taxon>Araneae</taxon>
        <taxon>Araneomorphae</taxon>
        <taxon>Entelegynae</taxon>
        <taxon>Araneoidea</taxon>
        <taxon>Araneidae</taxon>
        <taxon>Caerostris</taxon>
    </lineage>
</organism>
<evidence type="ECO:0000313" key="2">
    <source>
        <dbReference type="Proteomes" id="UP001054945"/>
    </source>
</evidence>
<protein>
    <submittedName>
        <fullName evidence="1">Uncharacterized protein</fullName>
    </submittedName>
</protein>